<dbReference type="OMA" id="GRGVHCW"/>
<dbReference type="OrthoDB" id="19606at2759"/>
<comment type="similarity">
    <text evidence="1 2">Belongs to the eukaryotic-type primase small subunit family.</text>
</comment>
<keyword evidence="5" id="KW-1185">Reference proteome</keyword>
<dbReference type="Gene3D" id="3.90.920.10">
    <property type="entry name" value="DNA primase, PRIM domain"/>
    <property type="match status" value="2"/>
</dbReference>
<evidence type="ECO:0000256" key="2">
    <source>
        <dbReference type="RuleBase" id="RU003514"/>
    </source>
</evidence>
<dbReference type="EC" id="2.7.7.-" evidence="2"/>
<evidence type="ECO:0000256" key="3">
    <source>
        <dbReference type="SAM" id="MobiDB-lite"/>
    </source>
</evidence>
<dbReference type="PANTHER" id="PTHR10536">
    <property type="entry name" value="DNA PRIMASE SMALL SUBUNIT"/>
    <property type="match status" value="1"/>
</dbReference>
<keyword evidence="2" id="KW-0808">Transferase</keyword>
<dbReference type="SUPFAM" id="SSF56747">
    <property type="entry name" value="Prim-pol domain"/>
    <property type="match status" value="1"/>
</dbReference>
<keyword evidence="2" id="KW-0235">DNA replication</keyword>
<dbReference type="GO" id="GO:0000428">
    <property type="term" value="C:DNA-directed RNA polymerase complex"/>
    <property type="evidence" value="ECO:0007669"/>
    <property type="project" value="UniProtKB-KW"/>
</dbReference>
<accession>L2GT84</accession>
<keyword evidence="2" id="KW-0804">Transcription</keyword>
<sequence>MSVIKDIDKQNHEKRGCETPMDVKKHREEPLHLQYLHTFYRKYFPVALFSRFFGLSAHREVSFMKQNERVIRYLSFDGADALMDALLKEVPLKFDLGSNYVSVPAMNSNNIFKSRELVFDIDMTDYMKEMERKGKTGGNKTKHAEGERGVSSTALRDTSDVHVCDKLCDDCIAQMNRIIALLKEILTDHFGFTHVIFFFSGNKGFHCYVMDALTSHFASIVRHSIASYLKKHSVLVDENVTKDVKHLLKAPFCVHPKSGYVCVPVVEGIEKVHVSDVVCGNVGLEKYYKFFEEFVNNLHSTVCG</sequence>
<dbReference type="RefSeq" id="XP_008075004.1">
    <property type="nucleotide sequence ID" value="XM_008076813.1"/>
</dbReference>
<feature type="region of interest" description="Disordered" evidence="3">
    <location>
        <begin position="132"/>
        <end position="151"/>
    </location>
</feature>
<name>L2GT84_VAVCU</name>
<dbReference type="EMBL" id="GL877442">
    <property type="protein sequence ID" value="ELA46498.1"/>
    <property type="molecule type" value="Genomic_DNA"/>
</dbReference>
<dbReference type="GO" id="GO:0003899">
    <property type="term" value="F:DNA-directed RNA polymerase activity"/>
    <property type="evidence" value="ECO:0007669"/>
    <property type="project" value="InterPro"/>
</dbReference>
<dbReference type="STRING" id="948595.L2GT84"/>
<proteinExistence type="inferred from homology"/>
<keyword evidence="2" id="KW-0639">Primosome</keyword>
<dbReference type="Pfam" id="PF01896">
    <property type="entry name" value="DNA_primase_S"/>
    <property type="match status" value="1"/>
</dbReference>
<dbReference type="InterPro" id="IPR002755">
    <property type="entry name" value="DNA_primase_S"/>
</dbReference>
<dbReference type="AlphaFoldDB" id="L2GT84"/>
<keyword evidence="2" id="KW-0240">DNA-directed RNA polymerase</keyword>
<dbReference type="GeneID" id="19879859"/>
<reference evidence="5" key="1">
    <citation type="submission" date="2011-03" db="EMBL/GenBank/DDBJ databases">
        <title>The genome sequence of Vavraia culicis strain floridensis.</title>
        <authorList>
            <consortium name="The Broad Institute Genome Sequencing Platform"/>
            <person name="Cuomo C."/>
            <person name="Becnel J."/>
            <person name="Sanscrainte N."/>
            <person name="Young S.K."/>
            <person name="Zeng Q."/>
            <person name="Gargeya S."/>
            <person name="Fitzgerald M."/>
            <person name="Haas B."/>
            <person name="Abouelleil A."/>
            <person name="Alvarado L."/>
            <person name="Arachchi H.M."/>
            <person name="Berlin A."/>
            <person name="Chapman S.B."/>
            <person name="Gearin G."/>
            <person name="Goldberg J."/>
            <person name="Griggs A."/>
            <person name="Gujja S."/>
            <person name="Hansen M."/>
            <person name="Heiman D."/>
            <person name="Howarth C."/>
            <person name="Larimer J."/>
            <person name="Lui A."/>
            <person name="MacDonald P.J.P."/>
            <person name="McCowen C."/>
            <person name="Montmayeur A."/>
            <person name="Murphy C."/>
            <person name="Neiman D."/>
            <person name="Pearson M."/>
            <person name="Priest M."/>
            <person name="Roberts A."/>
            <person name="Saif S."/>
            <person name="Shea T."/>
            <person name="Sisk P."/>
            <person name="Stolte C."/>
            <person name="Sykes S."/>
            <person name="Wortman J."/>
            <person name="Nusbaum C."/>
            <person name="Birren B."/>
        </authorList>
    </citation>
    <scope>NUCLEOTIDE SEQUENCE [LARGE SCALE GENOMIC DNA]</scope>
    <source>
        <strain evidence="5">floridensis</strain>
    </source>
</reference>
<evidence type="ECO:0000256" key="1">
    <source>
        <dbReference type="ARBA" id="ARBA00009762"/>
    </source>
</evidence>
<evidence type="ECO:0000313" key="5">
    <source>
        <dbReference type="Proteomes" id="UP000011081"/>
    </source>
</evidence>
<dbReference type="GO" id="GO:0006269">
    <property type="term" value="P:DNA replication, synthesis of primer"/>
    <property type="evidence" value="ECO:0007669"/>
    <property type="project" value="UniProtKB-KW"/>
</dbReference>
<dbReference type="HOGENOM" id="CLU_028288_3_2_1"/>
<evidence type="ECO:0000313" key="4">
    <source>
        <dbReference type="EMBL" id="ELA46498.1"/>
    </source>
</evidence>
<organism evidence="4 5">
    <name type="scientific">Vavraia culicis (isolate floridensis)</name>
    <name type="common">Microsporidian parasite</name>
    <dbReference type="NCBI Taxonomy" id="948595"/>
    <lineage>
        <taxon>Eukaryota</taxon>
        <taxon>Fungi</taxon>
        <taxon>Fungi incertae sedis</taxon>
        <taxon>Microsporidia</taxon>
        <taxon>Pleistophoridae</taxon>
        <taxon>Vavraia</taxon>
    </lineage>
</organism>
<dbReference type="Proteomes" id="UP000011081">
    <property type="component" value="Unassembled WGS sequence"/>
</dbReference>
<dbReference type="VEuPathDB" id="MicrosporidiaDB:VCUG_01990"/>
<dbReference type="InParanoid" id="L2GT84"/>
<protein>
    <recommendedName>
        <fullName evidence="2">DNA primase</fullName>
        <ecNumber evidence="2">2.7.7.-</ecNumber>
    </recommendedName>
</protein>
<gene>
    <name evidence="4" type="ORF">VCUG_01990</name>
</gene>